<dbReference type="Proteomes" id="UP001491552">
    <property type="component" value="Unassembled WGS sequence"/>
</dbReference>
<protein>
    <submittedName>
        <fullName evidence="2">Uncharacterized protein</fullName>
    </submittedName>
</protein>
<keyword evidence="1" id="KW-0472">Membrane</keyword>
<dbReference type="EMBL" id="JBBMFF010000143">
    <property type="protein sequence ID" value="MEQ2510276.1"/>
    <property type="molecule type" value="Genomic_DNA"/>
</dbReference>
<keyword evidence="3" id="KW-1185">Reference proteome</keyword>
<accession>A0ABV1G4D7</accession>
<organism evidence="2 3">
    <name type="scientific">Faecousia intestinalis</name>
    <dbReference type="NCBI Taxonomy" id="3133167"/>
    <lineage>
        <taxon>Bacteria</taxon>
        <taxon>Bacillati</taxon>
        <taxon>Bacillota</taxon>
        <taxon>Clostridia</taxon>
        <taxon>Eubacteriales</taxon>
        <taxon>Oscillospiraceae</taxon>
        <taxon>Faecousia</taxon>
    </lineage>
</organism>
<evidence type="ECO:0000313" key="3">
    <source>
        <dbReference type="Proteomes" id="UP001491552"/>
    </source>
</evidence>
<comment type="caution">
    <text evidence="2">The sequence shown here is derived from an EMBL/GenBank/DDBJ whole genome shotgun (WGS) entry which is preliminary data.</text>
</comment>
<reference evidence="2 3" key="1">
    <citation type="submission" date="2024-03" db="EMBL/GenBank/DDBJ databases">
        <title>Human intestinal bacterial collection.</title>
        <authorList>
            <person name="Pauvert C."/>
            <person name="Hitch T.C.A."/>
            <person name="Clavel T."/>
        </authorList>
    </citation>
    <scope>NUCLEOTIDE SEQUENCE [LARGE SCALE GENOMIC DNA]</scope>
    <source>
        <strain evidence="2 3">CLA-AA-H192</strain>
    </source>
</reference>
<keyword evidence="1" id="KW-0812">Transmembrane</keyword>
<dbReference type="RefSeq" id="WP_349134980.1">
    <property type="nucleotide sequence ID" value="NZ_JBBMFF010000143.1"/>
</dbReference>
<sequence length="56" mass="6095">MFMNSVIDLTAYLPEQPAPRRRKRKFGSIAAAVETAVTLLMGVGFLLALTAFLLAL</sequence>
<proteinExistence type="predicted"/>
<feature type="transmembrane region" description="Helical" evidence="1">
    <location>
        <begin position="29"/>
        <end position="55"/>
    </location>
</feature>
<gene>
    <name evidence="2" type="ORF">WMO66_03265</name>
</gene>
<keyword evidence="1" id="KW-1133">Transmembrane helix</keyword>
<name>A0ABV1G4D7_9FIRM</name>
<evidence type="ECO:0000313" key="2">
    <source>
        <dbReference type="EMBL" id="MEQ2510276.1"/>
    </source>
</evidence>
<evidence type="ECO:0000256" key="1">
    <source>
        <dbReference type="SAM" id="Phobius"/>
    </source>
</evidence>